<comment type="caution">
    <text evidence="6">The sequence shown here is derived from an EMBL/GenBank/DDBJ whole genome shotgun (WGS) entry which is preliminary data.</text>
</comment>
<dbReference type="PANTHER" id="PTHR16950:SF16">
    <property type="entry name" value="ZINC TRANSPORTER ZIP13"/>
    <property type="match status" value="1"/>
</dbReference>
<organism evidence="6 7">
    <name type="scientific">Candidatus Magasanikbacteria bacterium CG10_big_fil_rev_8_21_14_0_10_38_6</name>
    <dbReference type="NCBI Taxonomy" id="1974647"/>
    <lineage>
        <taxon>Bacteria</taxon>
        <taxon>Candidatus Magasanikiibacteriota</taxon>
    </lineage>
</organism>
<comment type="subcellular location">
    <subcellularLocation>
        <location evidence="1">Membrane</location>
        <topology evidence="1">Multi-pass membrane protein</topology>
    </subcellularLocation>
</comment>
<feature type="non-terminal residue" evidence="6">
    <location>
        <position position="1"/>
    </location>
</feature>
<keyword evidence="3 5" id="KW-1133">Transmembrane helix</keyword>
<evidence type="ECO:0000256" key="1">
    <source>
        <dbReference type="ARBA" id="ARBA00004141"/>
    </source>
</evidence>
<feature type="transmembrane region" description="Helical" evidence="5">
    <location>
        <begin position="62"/>
        <end position="80"/>
    </location>
</feature>
<evidence type="ECO:0000313" key="6">
    <source>
        <dbReference type="EMBL" id="PIR77235.1"/>
    </source>
</evidence>
<feature type="transmembrane region" description="Helical" evidence="5">
    <location>
        <begin position="92"/>
        <end position="112"/>
    </location>
</feature>
<gene>
    <name evidence="6" type="ORF">COU30_03600</name>
</gene>
<evidence type="ECO:0000256" key="2">
    <source>
        <dbReference type="ARBA" id="ARBA00022692"/>
    </source>
</evidence>
<evidence type="ECO:0000256" key="5">
    <source>
        <dbReference type="SAM" id="Phobius"/>
    </source>
</evidence>
<dbReference type="EMBL" id="PFBW01000155">
    <property type="protein sequence ID" value="PIR77235.1"/>
    <property type="molecule type" value="Genomic_DNA"/>
</dbReference>
<keyword evidence="2 5" id="KW-0812">Transmembrane</keyword>
<dbReference type="GO" id="GO:0016020">
    <property type="term" value="C:membrane"/>
    <property type="evidence" value="ECO:0007669"/>
    <property type="project" value="UniProtKB-SubCell"/>
</dbReference>
<dbReference type="GO" id="GO:0005385">
    <property type="term" value="F:zinc ion transmembrane transporter activity"/>
    <property type="evidence" value="ECO:0007669"/>
    <property type="project" value="TreeGrafter"/>
</dbReference>
<feature type="transmembrane region" description="Helical" evidence="5">
    <location>
        <begin position="32"/>
        <end position="56"/>
    </location>
</feature>
<evidence type="ECO:0000256" key="3">
    <source>
        <dbReference type="ARBA" id="ARBA00022989"/>
    </source>
</evidence>
<dbReference type="AlphaFoldDB" id="A0A2M6P0I2"/>
<dbReference type="Proteomes" id="UP000228528">
    <property type="component" value="Unassembled WGS sequence"/>
</dbReference>
<reference evidence="7" key="1">
    <citation type="submission" date="2017-09" db="EMBL/GenBank/DDBJ databases">
        <title>Depth-based differentiation of microbial function through sediment-hosted aquifers and enrichment of novel symbionts in the deep terrestrial subsurface.</title>
        <authorList>
            <person name="Probst A.J."/>
            <person name="Ladd B."/>
            <person name="Jarett J.K."/>
            <person name="Geller-Mcgrath D.E."/>
            <person name="Sieber C.M.K."/>
            <person name="Emerson J.B."/>
            <person name="Anantharaman K."/>
            <person name="Thomas B.C."/>
            <person name="Malmstrom R."/>
            <person name="Stieglmeier M."/>
            <person name="Klingl A."/>
            <person name="Woyke T."/>
            <person name="Ryan C.M."/>
            <person name="Banfield J.F."/>
        </authorList>
    </citation>
    <scope>NUCLEOTIDE SEQUENCE [LARGE SCALE GENOMIC DNA]</scope>
</reference>
<name>A0A2M6P0I2_9BACT</name>
<accession>A0A2M6P0I2</accession>
<proteinExistence type="predicted"/>
<evidence type="ECO:0000313" key="7">
    <source>
        <dbReference type="Proteomes" id="UP000228528"/>
    </source>
</evidence>
<protein>
    <submittedName>
        <fullName evidence="6">ZIP family metal transporter</fullName>
    </submittedName>
</protein>
<dbReference type="GO" id="GO:0006882">
    <property type="term" value="P:intracellular zinc ion homeostasis"/>
    <property type="evidence" value="ECO:0007669"/>
    <property type="project" value="TreeGrafter"/>
</dbReference>
<dbReference type="PANTHER" id="PTHR16950">
    <property type="entry name" value="ZINC TRANSPORTER SLC39A7 HISTIDINE-RICH MEMBRANE PROTEIN KE4"/>
    <property type="match status" value="1"/>
</dbReference>
<dbReference type="Pfam" id="PF02535">
    <property type="entry name" value="Zip"/>
    <property type="match status" value="1"/>
</dbReference>
<sequence length="113" mass="12099">ATTIAVILHEVPQEIGDFGVLIHGGFSKKQAVVFNFLTALTAFLGACIAIVMAAYVDGITTYLVPLSAGAFIYIAGSDLIPELHKETEFEKTLLQFFAFIGGMVVMSLLLFLG</sequence>
<evidence type="ECO:0000256" key="4">
    <source>
        <dbReference type="ARBA" id="ARBA00023136"/>
    </source>
</evidence>
<dbReference type="InterPro" id="IPR003689">
    <property type="entry name" value="ZIP"/>
</dbReference>
<keyword evidence="4 5" id="KW-0472">Membrane</keyword>